<organism evidence="2 3">
    <name type="scientific">Dentiscutata erythropus</name>
    <dbReference type="NCBI Taxonomy" id="1348616"/>
    <lineage>
        <taxon>Eukaryota</taxon>
        <taxon>Fungi</taxon>
        <taxon>Fungi incertae sedis</taxon>
        <taxon>Mucoromycota</taxon>
        <taxon>Glomeromycotina</taxon>
        <taxon>Glomeromycetes</taxon>
        <taxon>Diversisporales</taxon>
        <taxon>Gigasporaceae</taxon>
        <taxon>Dentiscutata</taxon>
    </lineage>
</organism>
<keyword evidence="3" id="KW-1185">Reference proteome</keyword>
<evidence type="ECO:0000256" key="1">
    <source>
        <dbReference type="SAM" id="MobiDB-lite"/>
    </source>
</evidence>
<feature type="compositionally biased region" description="Basic and acidic residues" evidence="1">
    <location>
        <begin position="8"/>
        <end position="39"/>
    </location>
</feature>
<comment type="caution">
    <text evidence="2">The sequence shown here is derived from an EMBL/GenBank/DDBJ whole genome shotgun (WGS) entry which is preliminary data.</text>
</comment>
<sequence length="39" mass="4962">MQTKRRVQLQEKKEHRKQEEECPTRRAQNRVKEKIDNRR</sequence>
<feature type="region of interest" description="Disordered" evidence="1">
    <location>
        <begin position="1"/>
        <end position="39"/>
    </location>
</feature>
<dbReference type="EMBL" id="CAJVPY010008383">
    <property type="protein sequence ID" value="CAG8694995.1"/>
    <property type="molecule type" value="Genomic_DNA"/>
</dbReference>
<proteinExistence type="predicted"/>
<evidence type="ECO:0000313" key="2">
    <source>
        <dbReference type="EMBL" id="CAG8694995.1"/>
    </source>
</evidence>
<name>A0A9N9EZS6_9GLOM</name>
<feature type="non-terminal residue" evidence="2">
    <location>
        <position position="1"/>
    </location>
</feature>
<gene>
    <name evidence="2" type="ORF">DERYTH_LOCUS12616</name>
</gene>
<dbReference type="AlphaFoldDB" id="A0A9N9EZS6"/>
<protein>
    <submittedName>
        <fullName evidence="2">9603_t:CDS:1</fullName>
    </submittedName>
</protein>
<evidence type="ECO:0000313" key="3">
    <source>
        <dbReference type="Proteomes" id="UP000789405"/>
    </source>
</evidence>
<dbReference type="Proteomes" id="UP000789405">
    <property type="component" value="Unassembled WGS sequence"/>
</dbReference>
<accession>A0A9N9EZS6</accession>
<reference evidence="2" key="1">
    <citation type="submission" date="2021-06" db="EMBL/GenBank/DDBJ databases">
        <authorList>
            <person name="Kallberg Y."/>
            <person name="Tangrot J."/>
            <person name="Rosling A."/>
        </authorList>
    </citation>
    <scope>NUCLEOTIDE SEQUENCE</scope>
    <source>
        <strain evidence="2">MA453B</strain>
    </source>
</reference>